<keyword evidence="2 11" id="KW-0963">Cytoplasm</keyword>
<feature type="binding site" evidence="11">
    <location>
        <position position="334"/>
    </location>
    <ligand>
        <name>ATP</name>
        <dbReference type="ChEBI" id="CHEBI:30616"/>
    </ligand>
</feature>
<dbReference type="EC" id="3.1.3.-" evidence="11"/>
<dbReference type="Proteomes" id="UP001139971">
    <property type="component" value="Unassembled WGS sequence"/>
</dbReference>
<keyword evidence="4 11" id="KW-0816">Tricarboxylic acid cycle</keyword>
<name>A0A9X3YKP6_9GAMM</name>
<sequence>MTDPVHVADALVAGFADYHARFRAITQRAQRRFEARDWSAAGDDAVERIELYDRCIGEMAVRLDALLGARIGERAVWVPVREAYARAIARLLDQELYKTWFNTLTRRFFKTRGVDPGIEFVALDIEPTDRITHPVARHSYAVWGNLPRVFQAVLDDYPFGAAYAHAGLCAIRIAQALSRRLDAWGPDPVRAIELMQTVFYREQRAYLVGRVFGVERIAPLVIALVNDAAGIRADAVLTEREHVAQAFGYTRSYYQADLETVGDAVVFLRTLLPNKPIDELYTVLGRAKQGKTERYRHFFRHLARDPDETFVHAEGERGMVMLVFTLPSYPVVFKLIRDRFAFPKETAREEVMAKYRLVFHHDRAGRLVDAQEFRFLRFPQKMFAPALLAEILAECRDSAYVDGTDLVIAHCYIERRLRPLNLYLREVDADAARRAAVDYGQAIKDLARSNVFPGDLLLKNFGITRNGRAIFYDYDELCLVTECRFRALPDDEERPGGDAWYVGPHDVFPEQFPRFLGLSDDARAALLERHGDIFDVRWWLDLQASIRAGRRIDVPPYPASAGVVPEVLWSGV</sequence>
<dbReference type="NCBIfam" id="NF002804">
    <property type="entry name" value="PRK02946.1"/>
    <property type="match status" value="1"/>
</dbReference>
<dbReference type="Pfam" id="PF06315">
    <property type="entry name" value="AceK_kinase"/>
    <property type="match status" value="1"/>
</dbReference>
<dbReference type="RefSeq" id="WP_263545591.1">
    <property type="nucleotide sequence ID" value="NZ_JAOVZO020000017.1"/>
</dbReference>
<dbReference type="GO" id="GO:0005737">
    <property type="term" value="C:cytoplasm"/>
    <property type="evidence" value="ECO:0007669"/>
    <property type="project" value="UniProtKB-SubCell"/>
</dbReference>
<dbReference type="InterPro" id="IPR046855">
    <property type="entry name" value="AceK_kinase"/>
</dbReference>
<dbReference type="GO" id="GO:0008772">
    <property type="term" value="F:[isocitrate dehydrogenase (NADP+)] kinase activity"/>
    <property type="evidence" value="ECO:0007669"/>
    <property type="project" value="UniProtKB-UniRule"/>
</dbReference>
<evidence type="ECO:0000256" key="3">
    <source>
        <dbReference type="ARBA" id="ARBA00022527"/>
    </source>
</evidence>
<comment type="subcellular location">
    <subcellularLocation>
        <location evidence="11">Cytoplasm</location>
    </subcellularLocation>
</comment>
<dbReference type="GO" id="GO:0006099">
    <property type="term" value="P:tricarboxylic acid cycle"/>
    <property type="evidence" value="ECO:0007669"/>
    <property type="project" value="UniProtKB-UniRule"/>
</dbReference>
<keyword evidence="5 11" id="KW-0808">Transferase</keyword>
<evidence type="ECO:0000256" key="7">
    <source>
        <dbReference type="ARBA" id="ARBA00022777"/>
    </source>
</evidence>
<keyword evidence="15" id="KW-1185">Reference proteome</keyword>
<comment type="catalytic activity">
    <reaction evidence="11">
        <text>L-seryl-[isocitrate dehydrogenase] + ATP = O-phospho-L-seryl-[isocitrate dehydrogenase] + ADP + H(+)</text>
        <dbReference type="Rhea" id="RHEA:43540"/>
        <dbReference type="Rhea" id="RHEA-COMP:10605"/>
        <dbReference type="Rhea" id="RHEA-COMP:10606"/>
        <dbReference type="ChEBI" id="CHEBI:15378"/>
        <dbReference type="ChEBI" id="CHEBI:29999"/>
        <dbReference type="ChEBI" id="CHEBI:30616"/>
        <dbReference type="ChEBI" id="CHEBI:83421"/>
        <dbReference type="ChEBI" id="CHEBI:456216"/>
        <dbReference type="EC" id="2.7.11.5"/>
    </reaction>
</comment>
<accession>A0A9X3YKP6</accession>
<keyword evidence="8 11" id="KW-0378">Hydrolase</keyword>
<dbReference type="GO" id="GO:0004721">
    <property type="term" value="F:phosphoprotein phosphatase activity"/>
    <property type="evidence" value="ECO:0007669"/>
    <property type="project" value="UniProtKB-KW"/>
</dbReference>
<evidence type="ECO:0000256" key="4">
    <source>
        <dbReference type="ARBA" id="ARBA00022532"/>
    </source>
</evidence>
<evidence type="ECO:0000256" key="1">
    <source>
        <dbReference type="ARBA" id="ARBA00022435"/>
    </source>
</evidence>
<evidence type="ECO:0000256" key="8">
    <source>
        <dbReference type="ARBA" id="ARBA00022801"/>
    </source>
</evidence>
<keyword evidence="1 11" id="KW-0329">Glyoxylate bypass</keyword>
<feature type="domain" description="Isocitrate dehydrogenase kinase/phosphatase (AceK) regulatory" evidence="13">
    <location>
        <begin position="8"/>
        <end position="303"/>
    </location>
</feature>
<dbReference type="AlphaFoldDB" id="A0A9X3YKP6"/>
<proteinExistence type="inferred from homology"/>
<evidence type="ECO:0000256" key="11">
    <source>
        <dbReference type="HAMAP-Rule" id="MF_00747"/>
    </source>
</evidence>
<evidence type="ECO:0000259" key="12">
    <source>
        <dbReference type="Pfam" id="PF06315"/>
    </source>
</evidence>
<dbReference type="EC" id="2.7.11.5" evidence="11"/>
<reference evidence="14" key="1">
    <citation type="submission" date="2023-02" db="EMBL/GenBank/DDBJ databases">
        <title>Tahibacter soli sp. nov. isolated from soil.</title>
        <authorList>
            <person name="Baek J.H."/>
            <person name="Lee J.K."/>
            <person name="Choi D.G."/>
            <person name="Jeon C.O."/>
        </authorList>
    </citation>
    <scope>NUCLEOTIDE SEQUENCE</scope>
    <source>
        <strain evidence="14">BL</strain>
    </source>
</reference>
<dbReference type="PANTHER" id="PTHR39559">
    <property type="match status" value="1"/>
</dbReference>
<protein>
    <recommendedName>
        <fullName evidence="11">Isocitrate dehydrogenase kinase/phosphatase</fullName>
        <shortName evidence="11">IDH kinase/phosphatase</shortName>
        <shortName evidence="11">IDHK/P</shortName>
        <ecNumber evidence="11">2.7.11.5</ecNumber>
        <ecNumber evidence="11">3.1.3.-</ecNumber>
    </recommendedName>
</protein>
<dbReference type="InterPro" id="IPR010452">
    <property type="entry name" value="Isocitrate_DH_AceK"/>
</dbReference>
<dbReference type="PIRSF" id="PIRSF000719">
    <property type="entry name" value="AceK"/>
    <property type="match status" value="1"/>
</dbReference>
<gene>
    <name evidence="11 14" type="primary">aceK</name>
    <name evidence="14" type="ORF">OD750_012630</name>
</gene>
<keyword evidence="3 11" id="KW-0723">Serine/threonine-protein kinase</keyword>
<dbReference type="Pfam" id="PF20423">
    <property type="entry name" value="AceK_regulatory"/>
    <property type="match status" value="1"/>
</dbReference>
<evidence type="ECO:0000256" key="5">
    <source>
        <dbReference type="ARBA" id="ARBA00022679"/>
    </source>
</evidence>
<evidence type="ECO:0000256" key="6">
    <source>
        <dbReference type="ARBA" id="ARBA00022741"/>
    </source>
</evidence>
<evidence type="ECO:0000313" key="14">
    <source>
        <dbReference type="EMBL" id="MDC8013382.1"/>
    </source>
</evidence>
<dbReference type="GO" id="GO:0006006">
    <property type="term" value="P:glucose metabolic process"/>
    <property type="evidence" value="ECO:0007669"/>
    <property type="project" value="InterPro"/>
</dbReference>
<dbReference type="HAMAP" id="MF_00747">
    <property type="entry name" value="AceK"/>
    <property type="match status" value="1"/>
</dbReference>
<evidence type="ECO:0000256" key="9">
    <source>
        <dbReference type="ARBA" id="ARBA00022840"/>
    </source>
</evidence>
<dbReference type="EMBL" id="JAOVZO020000017">
    <property type="protein sequence ID" value="MDC8013382.1"/>
    <property type="molecule type" value="Genomic_DNA"/>
</dbReference>
<evidence type="ECO:0000256" key="2">
    <source>
        <dbReference type="ARBA" id="ARBA00022490"/>
    </source>
</evidence>
<keyword evidence="10 11" id="KW-0904">Protein phosphatase</keyword>
<feature type="active site" evidence="11">
    <location>
        <position position="369"/>
    </location>
</feature>
<dbReference type="GO" id="GO:0005524">
    <property type="term" value="F:ATP binding"/>
    <property type="evidence" value="ECO:0007669"/>
    <property type="project" value="UniProtKB-UniRule"/>
</dbReference>
<dbReference type="InterPro" id="IPR046854">
    <property type="entry name" value="AceK_regulatory"/>
</dbReference>
<comment type="similarity">
    <text evidence="11">Belongs to the AceK family.</text>
</comment>
<dbReference type="GO" id="GO:0016208">
    <property type="term" value="F:AMP binding"/>
    <property type="evidence" value="ECO:0007669"/>
    <property type="project" value="TreeGrafter"/>
</dbReference>
<organism evidence="14 15">
    <name type="scientific">Tahibacter soli</name>
    <dbReference type="NCBI Taxonomy" id="2983605"/>
    <lineage>
        <taxon>Bacteria</taxon>
        <taxon>Pseudomonadati</taxon>
        <taxon>Pseudomonadota</taxon>
        <taxon>Gammaproteobacteria</taxon>
        <taxon>Lysobacterales</taxon>
        <taxon>Rhodanobacteraceae</taxon>
        <taxon>Tahibacter</taxon>
    </lineage>
</organism>
<dbReference type="GO" id="GO:0006097">
    <property type="term" value="P:glyoxylate cycle"/>
    <property type="evidence" value="ECO:0007669"/>
    <property type="project" value="UniProtKB-UniRule"/>
</dbReference>
<keyword evidence="9 11" id="KW-0067">ATP-binding</keyword>
<keyword evidence="6 11" id="KW-0547">Nucleotide-binding</keyword>
<evidence type="ECO:0000313" key="15">
    <source>
        <dbReference type="Proteomes" id="UP001139971"/>
    </source>
</evidence>
<dbReference type="GO" id="GO:0004674">
    <property type="term" value="F:protein serine/threonine kinase activity"/>
    <property type="evidence" value="ECO:0007669"/>
    <property type="project" value="UniProtKB-KW"/>
</dbReference>
<keyword evidence="7 11" id="KW-0418">Kinase</keyword>
<feature type="domain" description="Isocitrate dehydrogenase kinase/phosphatase (AceK) kinase" evidence="12">
    <location>
        <begin position="308"/>
        <end position="558"/>
    </location>
</feature>
<comment type="caution">
    <text evidence="14">The sequence shown here is derived from an EMBL/GenBank/DDBJ whole genome shotgun (WGS) entry which is preliminary data.</text>
</comment>
<evidence type="ECO:0000259" key="13">
    <source>
        <dbReference type="Pfam" id="PF20423"/>
    </source>
</evidence>
<evidence type="ECO:0000256" key="10">
    <source>
        <dbReference type="ARBA" id="ARBA00022912"/>
    </source>
</evidence>
<feature type="binding site" evidence="11">
    <location>
        <begin position="313"/>
        <end position="319"/>
    </location>
    <ligand>
        <name>ATP</name>
        <dbReference type="ChEBI" id="CHEBI:30616"/>
    </ligand>
</feature>
<dbReference type="PANTHER" id="PTHR39559:SF1">
    <property type="entry name" value="ISOCITRATE DEHYDROGENASE KINASE_PHOSPHATASE"/>
    <property type="match status" value="1"/>
</dbReference>
<comment type="function">
    <text evidence="11">Bifunctional enzyme which can phosphorylate or dephosphorylate isocitrate dehydrogenase (IDH) on a specific serine residue. This is a regulatory mechanism which enables bacteria to bypass the Krebs cycle via the glyoxylate shunt in response to the source of carbon. When bacteria are grown on glucose, IDH is fully active and unphosphorylated, but when grown on acetate or ethanol, the activity of IDH declines drastically concomitant with its phosphorylation.</text>
</comment>